<proteinExistence type="predicted"/>
<protein>
    <submittedName>
        <fullName evidence="2">Cyanoexosortase B system-associated protein</fullName>
    </submittedName>
</protein>
<keyword evidence="1" id="KW-1133">Transmembrane helix</keyword>
<gene>
    <name evidence="2" type="ORF">PMH09_14495</name>
</gene>
<feature type="transmembrane region" description="Helical" evidence="1">
    <location>
        <begin position="20"/>
        <end position="38"/>
    </location>
</feature>
<organism evidence="2 3">
    <name type="scientific">Roseofilum casamattae BLCC-M143</name>
    <dbReference type="NCBI Taxonomy" id="3022442"/>
    <lineage>
        <taxon>Bacteria</taxon>
        <taxon>Bacillati</taxon>
        <taxon>Cyanobacteriota</taxon>
        <taxon>Cyanophyceae</taxon>
        <taxon>Desertifilales</taxon>
        <taxon>Desertifilaceae</taxon>
        <taxon>Roseofilum</taxon>
        <taxon>Roseofilum casamattae</taxon>
    </lineage>
</organism>
<sequence>MKPLNPPTPTDDVSSSSKRKLSWPLLALLGFLLILLLFKGIPGYFSWSWPWMSAPKVSAIKPLKEIRNEGLALPGWEITEQQVIPLGGNKWSYQQLRGDWEKPIIIFLLSQNSSTNQPRVEWVDFNGFQHQFFDRWKTDSYRNKTWQVRNPDDPSQTLTVRSRFLRGWNSAQTYAIVQWYAWPTGGSAAPVDWFIADRKAQIAGDRAPWMAVSIMIPIEPLGDIEAEAEDIAGSLVALVQTTLMETAFQD</sequence>
<dbReference type="RefSeq" id="WP_283759044.1">
    <property type="nucleotide sequence ID" value="NZ_JAQOSQ010000014.1"/>
</dbReference>
<accession>A0ABT7BYW9</accession>
<keyword evidence="1" id="KW-0472">Membrane</keyword>
<keyword evidence="1" id="KW-0812">Transmembrane</keyword>
<dbReference type="NCBIfam" id="TIGR04533">
    <property type="entry name" value="cyanosortB_assc"/>
    <property type="match status" value="1"/>
</dbReference>
<dbReference type="InterPro" id="IPR030917">
    <property type="entry name" value="Cyanoexo_CrtB_assoc"/>
</dbReference>
<name>A0ABT7BYW9_9CYAN</name>
<dbReference type="EMBL" id="JAQOSQ010000014">
    <property type="protein sequence ID" value="MDJ1184392.1"/>
    <property type="molecule type" value="Genomic_DNA"/>
</dbReference>
<dbReference type="Proteomes" id="UP001232992">
    <property type="component" value="Unassembled WGS sequence"/>
</dbReference>
<evidence type="ECO:0000256" key="1">
    <source>
        <dbReference type="SAM" id="Phobius"/>
    </source>
</evidence>
<evidence type="ECO:0000313" key="2">
    <source>
        <dbReference type="EMBL" id="MDJ1184392.1"/>
    </source>
</evidence>
<reference evidence="2 3" key="1">
    <citation type="submission" date="2023-01" db="EMBL/GenBank/DDBJ databases">
        <title>Novel diversity within Roseofilum (Cyanobacteria; Desertifilaceae) from marine benthic mats with descriptions of four novel species.</title>
        <authorList>
            <person name="Wang Y."/>
            <person name="Berthold D.E."/>
            <person name="Hu J."/>
            <person name="Lefler F.W."/>
            <person name="Laughinghouse H.D. IV."/>
        </authorList>
    </citation>
    <scope>NUCLEOTIDE SEQUENCE [LARGE SCALE GENOMIC DNA]</scope>
    <source>
        <strain evidence="2 3">BLCC-M143</strain>
    </source>
</reference>
<keyword evidence="3" id="KW-1185">Reference proteome</keyword>
<evidence type="ECO:0000313" key="3">
    <source>
        <dbReference type="Proteomes" id="UP001232992"/>
    </source>
</evidence>
<comment type="caution">
    <text evidence="2">The sequence shown here is derived from an EMBL/GenBank/DDBJ whole genome shotgun (WGS) entry which is preliminary data.</text>
</comment>